<keyword evidence="4" id="KW-0808">Transferase</keyword>
<dbReference type="AlphaFoldDB" id="A0A8J5QKT1"/>
<keyword evidence="6" id="KW-0863">Zinc-finger</keyword>
<dbReference type="GO" id="GO:0003682">
    <property type="term" value="F:chromatin binding"/>
    <property type="evidence" value="ECO:0007669"/>
    <property type="project" value="TreeGrafter"/>
</dbReference>
<dbReference type="PANTHER" id="PTHR10615">
    <property type="entry name" value="HISTONE ACETYLTRANSFERASE"/>
    <property type="match status" value="1"/>
</dbReference>
<feature type="compositionally biased region" description="Basic and acidic residues" evidence="13">
    <location>
        <begin position="139"/>
        <end position="152"/>
    </location>
</feature>
<evidence type="ECO:0000256" key="3">
    <source>
        <dbReference type="ARBA" id="ARBA00013184"/>
    </source>
</evidence>
<dbReference type="InterPro" id="IPR002717">
    <property type="entry name" value="HAT_MYST-type"/>
</dbReference>
<evidence type="ECO:0000256" key="5">
    <source>
        <dbReference type="ARBA" id="ARBA00022723"/>
    </source>
</evidence>
<dbReference type="InterPro" id="IPR040706">
    <property type="entry name" value="Zf-MYST"/>
</dbReference>
<proteinExistence type="inferred from homology"/>
<evidence type="ECO:0000256" key="1">
    <source>
        <dbReference type="ARBA" id="ARBA00004123"/>
    </source>
</evidence>
<evidence type="ECO:0000256" key="7">
    <source>
        <dbReference type="ARBA" id="ARBA00022833"/>
    </source>
</evidence>
<dbReference type="FunFam" id="3.40.630.30:FF:000001">
    <property type="entry name" value="Histone acetyltransferase"/>
    <property type="match status" value="1"/>
</dbReference>
<feature type="region of interest" description="Disordered" evidence="13">
    <location>
        <begin position="49"/>
        <end position="75"/>
    </location>
</feature>
<feature type="region of interest" description="Disordered" evidence="13">
    <location>
        <begin position="200"/>
        <end position="219"/>
    </location>
</feature>
<dbReference type="EC" id="2.3.1.48" evidence="3 12"/>
<evidence type="ECO:0000259" key="14">
    <source>
        <dbReference type="PROSITE" id="PS51726"/>
    </source>
</evidence>
<reference evidence="15 16" key="1">
    <citation type="journal article" date="2021" name="DNA Res.">
        <title>Genome analysis of Candida subhashii reveals its hybrid nature and dual mitochondrial genome conformations.</title>
        <authorList>
            <person name="Mixao V."/>
            <person name="Hegedusova E."/>
            <person name="Saus E."/>
            <person name="Pryszcz L.P."/>
            <person name="Cillingova A."/>
            <person name="Nosek J."/>
            <person name="Gabaldon T."/>
        </authorList>
    </citation>
    <scope>NUCLEOTIDE SEQUENCE [LARGE SCALE GENOMIC DNA]</scope>
    <source>
        <strain evidence="15 16">CBS 10753</strain>
    </source>
</reference>
<evidence type="ECO:0000256" key="4">
    <source>
        <dbReference type="ARBA" id="ARBA00022679"/>
    </source>
</evidence>
<dbReference type="GeneID" id="73468396"/>
<dbReference type="RefSeq" id="XP_049265134.1">
    <property type="nucleotide sequence ID" value="XM_049405263.1"/>
</dbReference>
<dbReference type="GO" id="GO:0008270">
    <property type="term" value="F:zinc ion binding"/>
    <property type="evidence" value="ECO:0007669"/>
    <property type="project" value="UniProtKB-KW"/>
</dbReference>
<feature type="compositionally biased region" description="Acidic residues" evidence="13">
    <location>
        <begin position="703"/>
        <end position="725"/>
    </location>
</feature>
<dbReference type="GO" id="GO:1990467">
    <property type="term" value="C:NuA3a histone acetyltransferase complex"/>
    <property type="evidence" value="ECO:0007669"/>
    <property type="project" value="TreeGrafter"/>
</dbReference>
<evidence type="ECO:0000256" key="2">
    <source>
        <dbReference type="ARBA" id="ARBA00010107"/>
    </source>
</evidence>
<dbReference type="PANTHER" id="PTHR10615:SF161">
    <property type="entry name" value="HISTONE ACETYLTRANSFERASE KAT7"/>
    <property type="match status" value="1"/>
</dbReference>
<dbReference type="Pfam" id="PF01853">
    <property type="entry name" value="MOZ_SAS"/>
    <property type="match status" value="1"/>
</dbReference>
<dbReference type="GO" id="GO:0003712">
    <property type="term" value="F:transcription coregulator activity"/>
    <property type="evidence" value="ECO:0007669"/>
    <property type="project" value="TreeGrafter"/>
</dbReference>
<dbReference type="GO" id="GO:0006357">
    <property type="term" value="P:regulation of transcription by RNA polymerase II"/>
    <property type="evidence" value="ECO:0007669"/>
    <property type="project" value="TreeGrafter"/>
</dbReference>
<evidence type="ECO:0000256" key="8">
    <source>
        <dbReference type="ARBA" id="ARBA00022853"/>
    </source>
</evidence>
<comment type="subcellular location">
    <subcellularLocation>
        <location evidence="1 12">Nucleus</location>
    </subcellularLocation>
</comment>
<feature type="domain" description="MYST-type HAT" evidence="14">
    <location>
        <begin position="227"/>
        <end position="529"/>
    </location>
</feature>
<evidence type="ECO:0000313" key="15">
    <source>
        <dbReference type="EMBL" id="KAG7664902.1"/>
    </source>
</evidence>
<keyword evidence="5" id="KW-0479">Metal-binding</keyword>
<organism evidence="15 16">
    <name type="scientific">[Candida] subhashii</name>
    <dbReference type="NCBI Taxonomy" id="561895"/>
    <lineage>
        <taxon>Eukaryota</taxon>
        <taxon>Fungi</taxon>
        <taxon>Dikarya</taxon>
        <taxon>Ascomycota</taxon>
        <taxon>Saccharomycotina</taxon>
        <taxon>Pichiomycetes</taxon>
        <taxon>Debaryomycetaceae</taxon>
        <taxon>Spathaspora</taxon>
    </lineage>
</organism>
<evidence type="ECO:0000256" key="12">
    <source>
        <dbReference type="RuleBase" id="RU361211"/>
    </source>
</evidence>
<keyword evidence="8" id="KW-0156">Chromatin regulator</keyword>
<comment type="similarity">
    <text evidence="2 12">Belongs to the MYST (SAS/MOZ) family.</text>
</comment>
<feature type="compositionally biased region" description="Acidic residues" evidence="13">
    <location>
        <begin position="676"/>
        <end position="695"/>
    </location>
</feature>
<keyword evidence="9" id="KW-0007">Acetylation</keyword>
<dbReference type="PROSITE" id="PS51726">
    <property type="entry name" value="MYST_HAT"/>
    <property type="match status" value="1"/>
</dbReference>
<evidence type="ECO:0000313" key="16">
    <source>
        <dbReference type="Proteomes" id="UP000694255"/>
    </source>
</evidence>
<dbReference type="GO" id="GO:0005634">
    <property type="term" value="C:nucleus"/>
    <property type="evidence" value="ECO:0007669"/>
    <property type="project" value="UniProtKB-SubCell"/>
</dbReference>
<feature type="region of interest" description="Disordered" evidence="13">
    <location>
        <begin position="676"/>
        <end position="749"/>
    </location>
</feature>
<keyword evidence="10 12" id="KW-0539">Nucleus</keyword>
<gene>
    <name evidence="15" type="ORF">J8A68_001595</name>
</gene>
<evidence type="ECO:0000256" key="13">
    <source>
        <dbReference type="SAM" id="MobiDB-lite"/>
    </source>
</evidence>
<feature type="region of interest" description="Disordered" evidence="13">
    <location>
        <begin position="102"/>
        <end position="156"/>
    </location>
</feature>
<evidence type="ECO:0000256" key="9">
    <source>
        <dbReference type="ARBA" id="ARBA00022990"/>
    </source>
</evidence>
<evidence type="ECO:0000256" key="6">
    <source>
        <dbReference type="ARBA" id="ARBA00022771"/>
    </source>
</evidence>
<sequence>MVSHLLKSLEITNNHVYSNIHPTDLDKRSYRERQHNDYSLQRMIRKTREKTIASPPQNKPLDQHNGSDTVKPKSKIRTNVTLVRINPNHLFVTIRYGKRERRGRPRKFPINGGTTGNGTAELQSPEKVRSSNQRQQYQRQHEQHLQQLEKKLGSRKSRPIAAAAAVMGTREVDSTHTDIVLAFNDRNKFNNYIEEAKELRRSKSNNRTDNADSIKETTPGPVSLVNLHRSKINRIVFRDFEIDTWYTAPYPEEYSQSEVLYICEYCLKYMNSPISYKRHQLKNCNYSNHHPPGIEIYRDPKTKISIWEVDGRKNINYCQNLCLLAKLFLNSKTLYYDVEPFIFYVLTEIDEINPAKYHFVGYFSKEKLNNSDYNVSCILTLPIYQRKGYGNLLIDFSYLLSRHEFKYGTPEKPLSDLGLLSYRNYWRITIAQKLKELYLKYLSSQENQFSESKSHLSNISTSIDSLCKLTGMTPSDVIVGLEQLECLIKNPITNKFAIVLNMKKINYEINKWNLKNYTKLDYSQLLWKPMIFGPSGGINSAPAIPVPQPHAHLPGGMIPPVPHNSISLITSFLKDDINNPYTFEEEGYKEIELYREMNNSNTNNNNEEGDFDYEKYIVCHPGISYNKSKTKTSLLGEVKENGETHDNPIEIMEELFADIDEEESIEDDKEVDFEEFEIEEDDDEEEDDDDEEDEVVVTNGLVIDDDDEEEEEFAVSSESEIDDFSDIPLPPARTTSSRSSSDGEFFSFC</sequence>
<dbReference type="GO" id="GO:0004402">
    <property type="term" value="F:histone acetyltransferase activity"/>
    <property type="evidence" value="ECO:0007669"/>
    <property type="project" value="InterPro"/>
</dbReference>
<comment type="catalytic activity">
    <reaction evidence="12">
        <text>L-lysyl-[protein] + acetyl-CoA = N(6)-acetyl-L-lysyl-[protein] + CoA + H(+)</text>
        <dbReference type="Rhea" id="RHEA:45948"/>
        <dbReference type="Rhea" id="RHEA-COMP:9752"/>
        <dbReference type="Rhea" id="RHEA-COMP:10731"/>
        <dbReference type="ChEBI" id="CHEBI:15378"/>
        <dbReference type="ChEBI" id="CHEBI:29969"/>
        <dbReference type="ChEBI" id="CHEBI:57287"/>
        <dbReference type="ChEBI" id="CHEBI:57288"/>
        <dbReference type="ChEBI" id="CHEBI:61930"/>
        <dbReference type="EC" id="2.3.1.48"/>
    </reaction>
</comment>
<dbReference type="GO" id="GO:0031507">
    <property type="term" value="P:heterochromatin formation"/>
    <property type="evidence" value="ECO:0007669"/>
    <property type="project" value="UniProtKB-ARBA"/>
</dbReference>
<protein>
    <recommendedName>
        <fullName evidence="3 12">Histone acetyltransferase</fullName>
        <ecNumber evidence="3 12">2.3.1.48</ecNumber>
    </recommendedName>
</protein>
<feature type="active site" description="Proton donor/acceptor" evidence="11">
    <location>
        <position position="411"/>
    </location>
</feature>
<dbReference type="FunFam" id="3.30.60.60:FF:000001">
    <property type="entry name" value="Histone acetyltransferase"/>
    <property type="match status" value="1"/>
</dbReference>
<evidence type="ECO:0000256" key="10">
    <source>
        <dbReference type="ARBA" id="ARBA00023242"/>
    </source>
</evidence>
<name>A0A8J5QKT1_9ASCO</name>
<dbReference type="EMBL" id="JAGSYN010000059">
    <property type="protein sequence ID" value="KAG7664902.1"/>
    <property type="molecule type" value="Genomic_DNA"/>
</dbReference>
<keyword evidence="16" id="KW-1185">Reference proteome</keyword>
<dbReference type="Pfam" id="PF17772">
    <property type="entry name" value="zf-MYST"/>
    <property type="match status" value="1"/>
</dbReference>
<accession>A0A8J5QKT1</accession>
<dbReference type="OrthoDB" id="787137at2759"/>
<comment type="caution">
    <text evidence="15">The sequence shown here is derived from an EMBL/GenBank/DDBJ whole genome shotgun (WGS) entry which is preliminary data.</text>
</comment>
<dbReference type="InterPro" id="IPR050603">
    <property type="entry name" value="MYST_HAT"/>
</dbReference>
<dbReference type="Proteomes" id="UP000694255">
    <property type="component" value="Unassembled WGS sequence"/>
</dbReference>
<keyword evidence="7" id="KW-0862">Zinc</keyword>
<evidence type="ECO:0000256" key="11">
    <source>
        <dbReference type="PIRSR" id="PIRSR602717-51"/>
    </source>
</evidence>